<feature type="chain" id="PRO_5042220875" evidence="1">
    <location>
        <begin position="20"/>
        <end position="249"/>
    </location>
</feature>
<name>A0AAE3VHU2_9BACT</name>
<dbReference type="EMBL" id="JAUSVL010000001">
    <property type="protein sequence ID" value="MDQ0290917.1"/>
    <property type="molecule type" value="Genomic_DNA"/>
</dbReference>
<keyword evidence="3" id="KW-1185">Reference proteome</keyword>
<sequence length="249" mass="27279">MTRLLTAFVALSLTFSVLALDDQDRELLTSAANGYEQLFSKSFTVNMVSPEIAKLLQTAVAQKSQQMGFPVMIDIKHFVFSAKNGQFSTKAVLNVPDEQMRQMMESQANQLLDSSGISKALADMTLGALAKAAAHLKDHEQLNLEKADANAPMFSVKAPSEQLFGNLSVTRALFKVSKDSKVIPELRFDFSDKSAVWVQLRHDPITATGATGTIQCPAMMIITQSLKIAPAGMAIPQRINVTFSDYKFQ</sequence>
<comment type="caution">
    <text evidence="2">The sequence shown here is derived from an EMBL/GenBank/DDBJ whole genome shotgun (WGS) entry which is preliminary data.</text>
</comment>
<proteinExistence type="predicted"/>
<dbReference type="Proteomes" id="UP001238163">
    <property type="component" value="Unassembled WGS sequence"/>
</dbReference>
<organism evidence="2 3">
    <name type="scientific">Oligosphaera ethanolica</name>
    <dbReference type="NCBI Taxonomy" id="760260"/>
    <lineage>
        <taxon>Bacteria</taxon>
        <taxon>Pseudomonadati</taxon>
        <taxon>Lentisphaerota</taxon>
        <taxon>Oligosphaeria</taxon>
        <taxon>Oligosphaerales</taxon>
        <taxon>Oligosphaeraceae</taxon>
        <taxon>Oligosphaera</taxon>
    </lineage>
</organism>
<keyword evidence="1" id="KW-0732">Signal</keyword>
<evidence type="ECO:0000313" key="3">
    <source>
        <dbReference type="Proteomes" id="UP001238163"/>
    </source>
</evidence>
<gene>
    <name evidence="2" type="ORF">J3R75_003024</name>
</gene>
<accession>A0AAE3VHU2</accession>
<protein>
    <submittedName>
        <fullName evidence="2">Uncharacterized protein</fullName>
    </submittedName>
</protein>
<dbReference type="AlphaFoldDB" id="A0AAE3VHU2"/>
<feature type="signal peptide" evidence="1">
    <location>
        <begin position="1"/>
        <end position="19"/>
    </location>
</feature>
<reference evidence="2" key="1">
    <citation type="submission" date="2023-07" db="EMBL/GenBank/DDBJ databases">
        <title>Genomic Encyclopedia of Type Strains, Phase IV (KMG-IV): sequencing the most valuable type-strain genomes for metagenomic binning, comparative biology and taxonomic classification.</title>
        <authorList>
            <person name="Goeker M."/>
        </authorList>
    </citation>
    <scope>NUCLEOTIDE SEQUENCE</scope>
    <source>
        <strain evidence="2">DSM 24202</strain>
    </source>
</reference>
<evidence type="ECO:0000313" key="2">
    <source>
        <dbReference type="EMBL" id="MDQ0290917.1"/>
    </source>
</evidence>
<evidence type="ECO:0000256" key="1">
    <source>
        <dbReference type="SAM" id="SignalP"/>
    </source>
</evidence>
<dbReference type="RefSeq" id="WP_307262974.1">
    <property type="nucleotide sequence ID" value="NZ_JAUSVL010000001.1"/>
</dbReference>